<organism evidence="1 2">
    <name type="scientific">Taenia crassiceps</name>
    <dbReference type="NCBI Taxonomy" id="6207"/>
    <lineage>
        <taxon>Eukaryota</taxon>
        <taxon>Metazoa</taxon>
        <taxon>Spiralia</taxon>
        <taxon>Lophotrochozoa</taxon>
        <taxon>Platyhelminthes</taxon>
        <taxon>Cestoda</taxon>
        <taxon>Eucestoda</taxon>
        <taxon>Cyclophyllidea</taxon>
        <taxon>Taeniidae</taxon>
        <taxon>Taenia</taxon>
    </lineage>
</organism>
<reference evidence="1 2" key="1">
    <citation type="journal article" date="2022" name="Front. Cell. Infect. Microbiol.">
        <title>The Genomes of Two Strains of Taenia crassiceps the Animal Model for the Study of Human Cysticercosis.</title>
        <authorList>
            <person name="Bobes R.J."/>
            <person name="Estrada K."/>
            <person name="Rios-Valencia D.G."/>
            <person name="Calderon-Gallegos A."/>
            <person name="de la Torre P."/>
            <person name="Carrero J.C."/>
            <person name="Sanchez-Flores A."/>
            <person name="Laclette J.P."/>
        </authorList>
    </citation>
    <scope>NUCLEOTIDE SEQUENCE [LARGE SCALE GENOMIC DNA]</scope>
    <source>
        <strain evidence="1">WFUcys</strain>
    </source>
</reference>
<proteinExistence type="predicted"/>
<comment type="caution">
    <text evidence="1">The sequence shown here is derived from an EMBL/GenBank/DDBJ whole genome shotgun (WGS) entry which is preliminary data.</text>
</comment>
<evidence type="ECO:0008006" key="3">
    <source>
        <dbReference type="Google" id="ProtNLM"/>
    </source>
</evidence>
<accession>A0ABR4QQ84</accession>
<dbReference type="Proteomes" id="UP001651158">
    <property type="component" value="Unassembled WGS sequence"/>
</dbReference>
<dbReference type="EMBL" id="JAKROA010000001">
    <property type="protein sequence ID" value="KAL5111963.1"/>
    <property type="molecule type" value="Genomic_DNA"/>
</dbReference>
<keyword evidence="2" id="KW-1185">Reference proteome</keyword>
<sequence>MDIGCWGSLRGFRWESPVASAGSVSPCFCFPSHVGSLHSGCVRLVEDWIRWGFRSLTKAPKVTQSRPVWKWPYCERTEGCLSCCGVAGVM</sequence>
<evidence type="ECO:0000313" key="1">
    <source>
        <dbReference type="EMBL" id="KAL5111963.1"/>
    </source>
</evidence>
<name>A0ABR4QQ84_9CEST</name>
<gene>
    <name evidence="1" type="ORF">TcWFU_004409</name>
</gene>
<protein>
    <recommendedName>
        <fullName evidence="3">Secreted protein</fullName>
    </recommendedName>
</protein>
<evidence type="ECO:0000313" key="2">
    <source>
        <dbReference type="Proteomes" id="UP001651158"/>
    </source>
</evidence>